<keyword evidence="3" id="KW-0067">ATP-binding</keyword>
<dbReference type="GO" id="GO:0005524">
    <property type="term" value="F:ATP binding"/>
    <property type="evidence" value="ECO:0007669"/>
    <property type="project" value="UniProtKB-KW"/>
</dbReference>
<dbReference type="GO" id="GO:0005739">
    <property type="term" value="C:mitochondrion"/>
    <property type="evidence" value="ECO:0007669"/>
    <property type="project" value="TreeGrafter"/>
</dbReference>
<dbReference type="OrthoDB" id="1741334at2759"/>
<evidence type="ECO:0000256" key="4">
    <source>
        <dbReference type="ARBA" id="ARBA00023004"/>
    </source>
</evidence>
<dbReference type="InterPro" id="IPR019591">
    <property type="entry name" value="Mrp/NBP35_ATP-bd"/>
</dbReference>
<reference evidence="8" key="1">
    <citation type="submission" date="2016-02" db="EMBL/GenBank/DDBJ databases">
        <title>Comparative genomics of biotechnologically important yeasts.</title>
        <authorList>
            <consortium name="DOE Joint Genome Institute"/>
            <person name="Riley R."/>
            <person name="Haridas S."/>
            <person name="Wolfe K.H."/>
            <person name="Lopes M.R."/>
            <person name="Hittinger C.T."/>
            <person name="Goker M."/>
            <person name="Salamov A."/>
            <person name="Wisecaver J."/>
            <person name="Long T.M."/>
            <person name="Aerts A.L."/>
            <person name="Barry K."/>
            <person name="Choi C."/>
            <person name="Clum A."/>
            <person name="Coughlan A.Y."/>
            <person name="Deshpande S."/>
            <person name="Douglass A.P."/>
            <person name="Hanson S.J."/>
            <person name="Klenk H.-P."/>
            <person name="Labutti K."/>
            <person name="Lapidus A."/>
            <person name="Lindquist E."/>
            <person name="Lipzen A."/>
            <person name="Meier-Kolthoff J.P."/>
            <person name="Ohm R.A."/>
            <person name="Otillar R.P."/>
            <person name="Pangilinan J."/>
            <person name="Peng Y."/>
            <person name="Rokas A."/>
            <person name="Rosa C.A."/>
            <person name="Scheuner C."/>
            <person name="Sibirny A.A."/>
            <person name="Slot J.C."/>
            <person name="Stielow J.B."/>
            <person name="Sun H."/>
            <person name="Kurtzman C.P."/>
            <person name="Blackwell M."/>
            <person name="Jeffries T.W."/>
            <person name="Grigoriev I.V."/>
        </authorList>
    </citation>
    <scope>NUCLEOTIDE SEQUENCE [LARGE SCALE GENOMIC DNA]</scope>
    <source>
        <strain evidence="8">NRRL Y-17796</strain>
    </source>
</reference>
<dbReference type="PROSITE" id="PS01215">
    <property type="entry name" value="MRP"/>
    <property type="match status" value="1"/>
</dbReference>
<evidence type="ECO:0000313" key="8">
    <source>
        <dbReference type="Proteomes" id="UP000095023"/>
    </source>
</evidence>
<organism evidence="7 8">
    <name type="scientific">Tortispora caseinolytica NRRL Y-17796</name>
    <dbReference type="NCBI Taxonomy" id="767744"/>
    <lineage>
        <taxon>Eukaryota</taxon>
        <taxon>Fungi</taxon>
        <taxon>Dikarya</taxon>
        <taxon>Ascomycota</taxon>
        <taxon>Saccharomycotina</taxon>
        <taxon>Trigonopsidomycetes</taxon>
        <taxon>Trigonopsidales</taxon>
        <taxon>Trigonopsidaceae</taxon>
        <taxon>Tortispora</taxon>
    </lineage>
</organism>
<dbReference type="InterPro" id="IPR000808">
    <property type="entry name" value="Mrp-like_CS"/>
</dbReference>
<dbReference type="Gene3D" id="3.40.50.300">
    <property type="entry name" value="P-loop containing nucleotide triphosphate hydrolases"/>
    <property type="match status" value="1"/>
</dbReference>
<gene>
    <name evidence="7" type="ORF">CANCADRAFT_130421</name>
</gene>
<dbReference type="GO" id="GO:0140663">
    <property type="term" value="F:ATP-dependent FeS chaperone activity"/>
    <property type="evidence" value="ECO:0007669"/>
    <property type="project" value="InterPro"/>
</dbReference>
<dbReference type="CDD" id="cd02037">
    <property type="entry name" value="Mrp_NBP35"/>
    <property type="match status" value="1"/>
</dbReference>
<evidence type="ECO:0000256" key="3">
    <source>
        <dbReference type="ARBA" id="ARBA00022840"/>
    </source>
</evidence>
<comment type="similarity">
    <text evidence="6">Belongs to the Mrp/NBP35 ATP-binding proteins family.</text>
</comment>
<dbReference type="PANTHER" id="PTHR42961:SF2">
    <property type="entry name" value="IRON-SULFUR PROTEIN NUBPL"/>
    <property type="match status" value="1"/>
</dbReference>
<proteinExistence type="inferred from homology"/>
<dbReference type="HAMAP" id="MF_02040">
    <property type="entry name" value="Mrp_NBP35"/>
    <property type="match status" value="1"/>
</dbReference>
<dbReference type="Proteomes" id="UP000095023">
    <property type="component" value="Unassembled WGS sequence"/>
</dbReference>
<keyword evidence="8" id="KW-1185">Reference proteome</keyword>
<keyword evidence="5" id="KW-0411">Iron-sulfur</keyword>
<dbReference type="FunFam" id="3.40.50.300:FF:001278">
    <property type="entry name" value="Iron-sulfur cluster carrier protein"/>
    <property type="match status" value="1"/>
</dbReference>
<protein>
    <submittedName>
        <fullName evidence="7">Uncharacterized protein</fullName>
    </submittedName>
</protein>
<evidence type="ECO:0000256" key="2">
    <source>
        <dbReference type="ARBA" id="ARBA00022741"/>
    </source>
</evidence>
<keyword evidence="4" id="KW-0408">Iron</keyword>
<accession>A0A1E4TAR9</accession>
<dbReference type="EMBL" id="KV453843">
    <property type="protein sequence ID" value="ODV88875.1"/>
    <property type="molecule type" value="Genomic_DNA"/>
</dbReference>
<dbReference type="GO" id="GO:0016226">
    <property type="term" value="P:iron-sulfur cluster assembly"/>
    <property type="evidence" value="ECO:0007669"/>
    <property type="project" value="InterPro"/>
</dbReference>
<evidence type="ECO:0000313" key="7">
    <source>
        <dbReference type="EMBL" id="ODV88875.1"/>
    </source>
</evidence>
<keyword evidence="1" id="KW-0479">Metal-binding</keyword>
<dbReference type="InterPro" id="IPR027417">
    <property type="entry name" value="P-loop_NTPase"/>
</dbReference>
<evidence type="ECO:0000256" key="1">
    <source>
        <dbReference type="ARBA" id="ARBA00022723"/>
    </source>
</evidence>
<evidence type="ECO:0000256" key="6">
    <source>
        <dbReference type="ARBA" id="ARBA00024036"/>
    </source>
</evidence>
<dbReference type="GO" id="GO:0051539">
    <property type="term" value="F:4 iron, 4 sulfur cluster binding"/>
    <property type="evidence" value="ECO:0007669"/>
    <property type="project" value="TreeGrafter"/>
</dbReference>
<dbReference type="InterPro" id="IPR044304">
    <property type="entry name" value="NUBPL-like"/>
</dbReference>
<sequence length="300" mass="32666">MIRGYRRFSTRIVLRSHENPLGIPRNRTDGKPTIPRMQRGIPEKRKLPNVDKIVAVSSAKGGVGKSTVSANTAVALALQGKRVGLLDADIFGPSIPKLMNLQGEPRLSKNNRLIPLSNYGVKTMSMGYLVGEDAPVAWRGLMVMKALQQLIYEVEWDGLDYLVIDMPPGTGDTQLTLTQQLVIDGAIVVSTPQDIALIDAIKGINMFHKVHVPVLGLVQNMSMFVCPNCNHESHIFGSDGAIKEAKKQNIDVLGSIPLAEAICLNSDNGIPIVIADKTGTISKHYRDIAATVSKKLEEEN</sequence>
<dbReference type="GO" id="GO:0032981">
    <property type="term" value="P:mitochondrial respiratory chain complex I assembly"/>
    <property type="evidence" value="ECO:0007669"/>
    <property type="project" value="TreeGrafter"/>
</dbReference>
<evidence type="ECO:0000256" key="5">
    <source>
        <dbReference type="ARBA" id="ARBA00023014"/>
    </source>
</evidence>
<dbReference type="SUPFAM" id="SSF52540">
    <property type="entry name" value="P-loop containing nucleoside triphosphate hydrolases"/>
    <property type="match status" value="1"/>
</dbReference>
<name>A0A1E4TAR9_9ASCO</name>
<dbReference type="InterPro" id="IPR033756">
    <property type="entry name" value="YlxH/NBP35"/>
</dbReference>
<dbReference type="PANTHER" id="PTHR42961">
    <property type="entry name" value="IRON-SULFUR PROTEIN NUBPL"/>
    <property type="match status" value="1"/>
</dbReference>
<keyword evidence="2" id="KW-0547">Nucleotide-binding</keyword>
<dbReference type="Pfam" id="PF10609">
    <property type="entry name" value="ParA"/>
    <property type="match status" value="1"/>
</dbReference>
<dbReference type="GO" id="GO:0046872">
    <property type="term" value="F:metal ion binding"/>
    <property type="evidence" value="ECO:0007669"/>
    <property type="project" value="UniProtKB-KW"/>
</dbReference>
<dbReference type="AlphaFoldDB" id="A0A1E4TAR9"/>